<evidence type="ECO:0000313" key="2">
    <source>
        <dbReference type="Proteomes" id="UP000779049"/>
    </source>
</evidence>
<name>A0ABS7L9D5_9FIRM</name>
<dbReference type="EMBL" id="VIRV01000015">
    <property type="protein sequence ID" value="MBY0759362.1"/>
    <property type="molecule type" value="Genomic_DNA"/>
</dbReference>
<proteinExistence type="predicted"/>
<dbReference type="Proteomes" id="UP000779049">
    <property type="component" value="Unassembled WGS sequence"/>
</dbReference>
<evidence type="ECO:0008006" key="3">
    <source>
        <dbReference type="Google" id="ProtNLM"/>
    </source>
</evidence>
<protein>
    <recommendedName>
        <fullName evidence="3">SAF domain-containing protein</fullName>
    </recommendedName>
</protein>
<reference evidence="1 2" key="1">
    <citation type="journal article" date="2020" name="New Microbes New Infect">
        <title>Sellimonas caecigallum sp. nov., description and genome sequence of a new member of the Sellimonas genus isolated from the cecum of feral chicken.</title>
        <authorList>
            <person name="Wongkuna S."/>
            <person name="Ghimire S."/>
            <person name="Antony L."/>
            <person name="Chankhamhaengdecha S."/>
            <person name="Janvilisri T."/>
            <person name="Scaria J."/>
        </authorList>
    </citation>
    <scope>NUCLEOTIDE SEQUENCE [LARGE SCALE GENOMIC DNA]</scope>
    <source>
        <strain evidence="1 2">SW451</strain>
    </source>
</reference>
<comment type="caution">
    <text evidence="1">The sequence shown here is derived from an EMBL/GenBank/DDBJ whole genome shotgun (WGS) entry which is preliminary data.</text>
</comment>
<organism evidence="1 2">
    <name type="scientific">Sellimonas caecigallum</name>
    <dbReference type="NCBI Taxonomy" id="2592333"/>
    <lineage>
        <taxon>Bacteria</taxon>
        <taxon>Bacillati</taxon>
        <taxon>Bacillota</taxon>
        <taxon>Clostridia</taxon>
        <taxon>Lachnospirales</taxon>
        <taxon>Lachnospiraceae</taxon>
        <taxon>Sellimonas</taxon>
    </lineage>
</organism>
<accession>A0ABS7L9D5</accession>
<sequence>MKFKYIAAITFFAFAVLLGAGLYSKTSYKDYNKEKEPLNHFSVGIFPDNLADTQIEIMQEVLDNSRHIIAARCEDTSKYLYSCAVQPVTVEQVFKGEGLKTGEKISIQTVSQIFMEKDLYVGGKPSLNIGFVNEMKPGKTYLIFLDRKIDTHNEEKIFVHPKETLIRPVFCYEKIENKPCVSNSDISNSTYYKDVSENEFFLASETTIKKIEEFKETLLHKYPIQ</sequence>
<evidence type="ECO:0000313" key="1">
    <source>
        <dbReference type="EMBL" id="MBY0759362.1"/>
    </source>
</evidence>
<dbReference type="RefSeq" id="WP_087203097.1">
    <property type="nucleotide sequence ID" value="NZ_CP173660.1"/>
</dbReference>
<keyword evidence="2" id="KW-1185">Reference proteome</keyword>
<gene>
    <name evidence="1" type="ORF">FLB61_09745</name>
</gene>